<evidence type="ECO:0000313" key="1">
    <source>
        <dbReference type="EMBL" id="JAD18333.1"/>
    </source>
</evidence>
<reference evidence="1" key="2">
    <citation type="journal article" date="2015" name="Data Brief">
        <title>Shoot transcriptome of the giant reed, Arundo donax.</title>
        <authorList>
            <person name="Barrero R.A."/>
            <person name="Guerrero F.D."/>
            <person name="Moolhuijzen P."/>
            <person name="Goolsby J.A."/>
            <person name="Tidwell J."/>
            <person name="Bellgard S.E."/>
            <person name="Bellgard M.I."/>
        </authorList>
    </citation>
    <scope>NUCLEOTIDE SEQUENCE</scope>
    <source>
        <tissue evidence="1">Shoot tissue taken approximately 20 cm above the soil surface</tissue>
    </source>
</reference>
<organism evidence="1">
    <name type="scientific">Arundo donax</name>
    <name type="common">Giant reed</name>
    <name type="synonym">Donax arundinaceus</name>
    <dbReference type="NCBI Taxonomy" id="35708"/>
    <lineage>
        <taxon>Eukaryota</taxon>
        <taxon>Viridiplantae</taxon>
        <taxon>Streptophyta</taxon>
        <taxon>Embryophyta</taxon>
        <taxon>Tracheophyta</taxon>
        <taxon>Spermatophyta</taxon>
        <taxon>Magnoliopsida</taxon>
        <taxon>Liliopsida</taxon>
        <taxon>Poales</taxon>
        <taxon>Poaceae</taxon>
        <taxon>PACMAD clade</taxon>
        <taxon>Arundinoideae</taxon>
        <taxon>Arundineae</taxon>
        <taxon>Arundo</taxon>
    </lineage>
</organism>
<protein>
    <submittedName>
        <fullName evidence="1">Uncharacterized protein</fullName>
    </submittedName>
</protein>
<sequence>MTCFAEITLWSQEPYCVHALPYFLDMEFAFISLSVSCYLSNVHSC</sequence>
<proteinExistence type="predicted"/>
<accession>A0A0A8XZZ3</accession>
<dbReference type="AlphaFoldDB" id="A0A0A8XZZ3"/>
<reference evidence="1" key="1">
    <citation type="submission" date="2014-09" db="EMBL/GenBank/DDBJ databases">
        <authorList>
            <person name="Magalhaes I.L.F."/>
            <person name="Oliveira U."/>
            <person name="Santos F.R."/>
            <person name="Vidigal T.H.D.A."/>
            <person name="Brescovit A.D."/>
            <person name="Santos A.J."/>
        </authorList>
    </citation>
    <scope>NUCLEOTIDE SEQUENCE</scope>
    <source>
        <tissue evidence="1">Shoot tissue taken approximately 20 cm above the soil surface</tissue>
    </source>
</reference>
<name>A0A0A8XZZ3_ARUDO</name>
<dbReference type="EMBL" id="GBRH01279562">
    <property type="protein sequence ID" value="JAD18333.1"/>
    <property type="molecule type" value="Transcribed_RNA"/>
</dbReference>